<dbReference type="PANTHER" id="PTHR34980">
    <property type="entry name" value="INNER MEMBRANE PROTEIN-RELATED-RELATED"/>
    <property type="match status" value="1"/>
</dbReference>
<sequence length="123" mass="14278">MNEFKKVMFENYFNMKGRASRREFWMYTLIVFVITLVIDFIVGMIFHRYGLTYFLVKKAFGLIFLCPSICVAVRRFHDIGKSGRWAFILLIPLIGSIILLIFSLKKGQEGSNQYGPSPLVLKV</sequence>
<dbReference type="PANTHER" id="PTHR34980:SF2">
    <property type="entry name" value="INNER MEMBRANE PROTEIN YHAH-RELATED"/>
    <property type="match status" value="1"/>
</dbReference>
<feature type="transmembrane region" description="Helical" evidence="1">
    <location>
        <begin position="85"/>
        <end position="104"/>
    </location>
</feature>
<evidence type="ECO:0000256" key="1">
    <source>
        <dbReference type="SAM" id="Phobius"/>
    </source>
</evidence>
<feature type="transmembrane region" description="Helical" evidence="1">
    <location>
        <begin position="52"/>
        <end position="73"/>
    </location>
</feature>
<keyword evidence="1" id="KW-0472">Membrane</keyword>
<evidence type="ECO:0000313" key="2">
    <source>
        <dbReference type="EMBL" id="QGN39598.1"/>
    </source>
</evidence>
<dbReference type="Proteomes" id="UP000427108">
    <property type="component" value="Chromosome"/>
</dbReference>
<keyword evidence="1" id="KW-1133">Transmembrane helix</keyword>
<dbReference type="GO" id="GO:0005886">
    <property type="term" value="C:plasma membrane"/>
    <property type="evidence" value="ECO:0007669"/>
    <property type="project" value="TreeGrafter"/>
</dbReference>
<dbReference type="RefSeq" id="WP_154681900.1">
    <property type="nucleotide sequence ID" value="NZ_CP046115.1"/>
</dbReference>
<protein>
    <submittedName>
        <fullName evidence="2">DUF805 domain-containing protein</fullName>
    </submittedName>
</protein>
<dbReference type="AlphaFoldDB" id="A0A6B8N1W4"/>
<reference evidence="2 3" key="1">
    <citation type="submission" date="2019-11" db="EMBL/GenBank/DDBJ databases">
        <title>Isolation and Application of One Kind of P-Hydroxybenzoic Acid Degrading Bacterium in Mitigating Cropping Obstacle of Cucumber.</title>
        <authorList>
            <person name="Wu F."/>
            <person name="An Y."/>
        </authorList>
    </citation>
    <scope>NUCLEOTIDE SEQUENCE [LARGE SCALE GENOMIC DNA]</scope>
    <source>
        <strain evidence="2 3">P620</strain>
    </source>
</reference>
<dbReference type="InterPro" id="IPR008523">
    <property type="entry name" value="DUF805"/>
</dbReference>
<accession>A0A6B8N1W4</accession>
<keyword evidence="1" id="KW-0812">Transmembrane</keyword>
<gene>
    <name evidence="2" type="ORF">GJ746_20855</name>
</gene>
<feature type="transmembrane region" description="Helical" evidence="1">
    <location>
        <begin position="24"/>
        <end position="46"/>
    </location>
</feature>
<name>A0A6B8N1W4_KLEOX</name>
<organism evidence="2 3">
    <name type="scientific">Klebsiella oxytoca</name>
    <dbReference type="NCBI Taxonomy" id="571"/>
    <lineage>
        <taxon>Bacteria</taxon>
        <taxon>Pseudomonadati</taxon>
        <taxon>Pseudomonadota</taxon>
        <taxon>Gammaproteobacteria</taxon>
        <taxon>Enterobacterales</taxon>
        <taxon>Enterobacteriaceae</taxon>
        <taxon>Klebsiella/Raoultella group</taxon>
        <taxon>Klebsiella</taxon>
    </lineage>
</organism>
<dbReference type="Pfam" id="PF05656">
    <property type="entry name" value="DUF805"/>
    <property type="match status" value="1"/>
</dbReference>
<dbReference type="EMBL" id="CP046115">
    <property type="protein sequence ID" value="QGN39598.1"/>
    <property type="molecule type" value="Genomic_DNA"/>
</dbReference>
<proteinExistence type="predicted"/>
<dbReference type="OrthoDB" id="9812349at2"/>
<evidence type="ECO:0000313" key="3">
    <source>
        <dbReference type="Proteomes" id="UP000427108"/>
    </source>
</evidence>